<dbReference type="PANTHER" id="PTHR12815">
    <property type="entry name" value="SORTING AND ASSEMBLY MACHINERY SAMM50 PROTEIN FAMILY MEMBER"/>
    <property type="match status" value="1"/>
</dbReference>
<dbReference type="KEGG" id="cch:Cag_0463"/>
<dbReference type="PROSITE" id="PS51779">
    <property type="entry name" value="POTRA"/>
    <property type="match status" value="2"/>
</dbReference>
<accession>Q3ATD9</accession>
<gene>
    <name evidence="12" type="ordered locus">Cag_0463</name>
</gene>
<feature type="chain" id="PRO_5004223887" description="Outer membrane protein assembly factor BamA" evidence="10">
    <location>
        <begin position="27"/>
        <end position="858"/>
    </location>
</feature>
<dbReference type="InterPro" id="IPR034746">
    <property type="entry name" value="POTRA"/>
</dbReference>
<dbReference type="InterPro" id="IPR039910">
    <property type="entry name" value="D15-like"/>
</dbReference>
<protein>
    <recommendedName>
        <fullName evidence="8">Outer membrane protein assembly factor BamA</fullName>
    </recommendedName>
</protein>
<proteinExistence type="predicted"/>
<evidence type="ECO:0000256" key="5">
    <source>
        <dbReference type="ARBA" id="ARBA00022737"/>
    </source>
</evidence>
<dbReference type="HOGENOM" id="CLU_007664_3_0_10"/>
<dbReference type="Pfam" id="PF01103">
    <property type="entry name" value="Omp85"/>
    <property type="match status" value="1"/>
</dbReference>
<dbReference type="PIRSF" id="PIRSF006076">
    <property type="entry name" value="OM_assembly_OMP85"/>
    <property type="match status" value="1"/>
</dbReference>
<evidence type="ECO:0000256" key="6">
    <source>
        <dbReference type="ARBA" id="ARBA00023136"/>
    </source>
</evidence>
<evidence type="ECO:0000256" key="7">
    <source>
        <dbReference type="ARBA" id="ARBA00023237"/>
    </source>
</evidence>
<evidence type="ECO:0000256" key="10">
    <source>
        <dbReference type="SAM" id="SignalP"/>
    </source>
</evidence>
<sequence>MKHSYSLLAVALCVATCTTNVQLANAAPKRAATQKTAPAKSAKAAEPLEPQAALDTNLEAPLSPTSNQAEKVSVIKAIHFSGLQSINESELLNSLPLKVEQRVALPGTELTNALNYLWKLQFFSDIRVEKEEVGKNGVTLTFHLTELPVLDTITFRGNKKFDINELKSESNLVSSKKVSEQDVMTAANKLEKLYASKGYVTARVAYQVEPTANNRVNVLFTVTEGNKVSIDKITFHGNNAFTQKKLRGILNETHQNSWWRSIFGSPKFDNEKFAADKELLLDFYRDNGYRDARILRETMSYTKDNKGLLLDIYVDEGRRYHIGTITWSGNSKDFATTEVLQKTFRIKTGDVYNAKLIGERLNFSQDNSDVSSLYLDRGYLSFRADLEEKVVHPDKVDLTISLREGELFEINTVNIKGNTKTKDHVIRRELYTVPGDMFSRKNVVRSIREISMLNYFDPEQIKPDVEPNQQNSTVDITYNVTEKQTDTFNASVGYSGVGFTGALGVTFNNFSLKDLFNSEAYRPLPHGDGQKLSLQWQFGTSNYRTLSLNFTEPWAFGTPTSVGFSAFKTHSSYDYTDDDTYNPTVIDQFGTTLSAGRRLSWPDDYFAINWKLKYLHSKGGFLRFIDFNDPNAPEEADEISITQTISRNSIDSPIYPRHGSKNSLTAQLAGGVLPGTVDFYKITGLSSWYIPVTKNLVWNISTQHGVLSTFSETDYIPYTDYFYMGGSGMSSLPTTPLRGYEDRSIGTKLGASSTTDTSLYAGKVYSKFSTELRYPLTLSQSVSVYALTFVEGGNLWQKTSEVNFADLKKSAGFGLRLYLPIIGQIGLDYGYGFDAVESEPEKTKQGWSFLFSFGNSIE</sequence>
<keyword evidence="6" id="KW-0472">Membrane</keyword>
<feature type="domain" description="POTRA" evidence="11">
    <location>
        <begin position="73"/>
        <end position="147"/>
    </location>
</feature>
<keyword evidence="3" id="KW-0812">Transmembrane</keyword>
<organism evidence="12">
    <name type="scientific">Chlorobium chlorochromatii (strain CaD3)</name>
    <dbReference type="NCBI Taxonomy" id="340177"/>
    <lineage>
        <taxon>Bacteria</taxon>
        <taxon>Pseudomonadati</taxon>
        <taxon>Chlorobiota</taxon>
        <taxon>Chlorobiia</taxon>
        <taxon>Chlorobiales</taxon>
        <taxon>Chlorobiaceae</taxon>
        <taxon>Chlorobium/Pelodictyon group</taxon>
        <taxon>Chlorobium</taxon>
    </lineage>
</organism>
<evidence type="ECO:0000259" key="11">
    <source>
        <dbReference type="PROSITE" id="PS51779"/>
    </source>
</evidence>
<reference evidence="12" key="1">
    <citation type="submission" date="2005-08" db="EMBL/GenBank/DDBJ databases">
        <title>Complete sequence of Chlorobium chlorochromatii CaD3.</title>
        <authorList>
            <person name="Copeland A."/>
            <person name="Lucas S."/>
            <person name="Lapidus A."/>
            <person name="Barry K."/>
            <person name="Detter J.C."/>
            <person name="Glavina T."/>
            <person name="Hammon N."/>
            <person name="Israni S."/>
            <person name="Pitluck S."/>
            <person name="Bryant D."/>
            <person name="Schmutz J."/>
            <person name="Larimer F."/>
            <person name="Land M."/>
            <person name="Kyrpides N."/>
            <person name="Ivanova N."/>
            <person name="Richardson P."/>
        </authorList>
    </citation>
    <scope>NUCLEOTIDE SEQUENCE [LARGE SCALE GENOMIC DNA]</scope>
    <source>
        <strain evidence="12">CaD3</strain>
    </source>
</reference>
<dbReference type="GO" id="GO:0071709">
    <property type="term" value="P:membrane assembly"/>
    <property type="evidence" value="ECO:0007669"/>
    <property type="project" value="InterPro"/>
</dbReference>
<dbReference type="Gene3D" id="2.40.160.50">
    <property type="entry name" value="membrane protein fhac: a member of the omp85/tpsb transporter family"/>
    <property type="match status" value="1"/>
</dbReference>
<dbReference type="GO" id="GO:0009279">
    <property type="term" value="C:cell outer membrane"/>
    <property type="evidence" value="ECO:0007669"/>
    <property type="project" value="UniProtKB-UniRule"/>
</dbReference>
<keyword evidence="2" id="KW-1134">Transmembrane beta strand</keyword>
<dbReference type="Pfam" id="PF07244">
    <property type="entry name" value="POTRA"/>
    <property type="match status" value="5"/>
</dbReference>
<evidence type="ECO:0000256" key="8">
    <source>
        <dbReference type="NCBIfam" id="TIGR03303"/>
    </source>
</evidence>
<evidence type="ECO:0000256" key="9">
    <source>
        <dbReference type="SAM" id="MobiDB-lite"/>
    </source>
</evidence>
<feature type="region of interest" description="Disordered" evidence="9">
    <location>
        <begin position="27"/>
        <end position="47"/>
    </location>
</feature>
<name>Q3ATD9_CHLCH</name>
<evidence type="ECO:0000313" key="12">
    <source>
        <dbReference type="EMBL" id="ABB27736.1"/>
    </source>
</evidence>
<dbReference type="AlphaFoldDB" id="Q3ATD9"/>
<dbReference type="Gene3D" id="3.10.20.310">
    <property type="entry name" value="membrane protein fhac"/>
    <property type="match status" value="5"/>
</dbReference>
<keyword evidence="4 10" id="KW-0732">Signal</keyword>
<dbReference type="STRING" id="340177.Cag_0463"/>
<dbReference type="PANTHER" id="PTHR12815:SF47">
    <property type="entry name" value="TRANSLOCATION AND ASSEMBLY MODULE SUBUNIT TAMA"/>
    <property type="match status" value="1"/>
</dbReference>
<keyword evidence="7" id="KW-0998">Cell outer membrane</keyword>
<dbReference type="InterPro" id="IPR010827">
    <property type="entry name" value="BamA/TamA_POTRA"/>
</dbReference>
<feature type="domain" description="POTRA" evidence="11">
    <location>
        <begin position="148"/>
        <end position="225"/>
    </location>
</feature>
<evidence type="ECO:0000256" key="2">
    <source>
        <dbReference type="ARBA" id="ARBA00022452"/>
    </source>
</evidence>
<feature type="signal peptide" evidence="10">
    <location>
        <begin position="1"/>
        <end position="26"/>
    </location>
</feature>
<comment type="subcellular location">
    <subcellularLocation>
        <location evidence="1">Membrane</location>
    </subcellularLocation>
</comment>
<evidence type="ECO:0000256" key="3">
    <source>
        <dbReference type="ARBA" id="ARBA00022692"/>
    </source>
</evidence>
<dbReference type="InterPro" id="IPR000184">
    <property type="entry name" value="Bac_surfAg_D15"/>
</dbReference>
<dbReference type="eggNOG" id="COG4775">
    <property type="taxonomic scope" value="Bacteria"/>
</dbReference>
<dbReference type="OrthoDB" id="9802086at2"/>
<evidence type="ECO:0000256" key="4">
    <source>
        <dbReference type="ARBA" id="ARBA00022729"/>
    </source>
</evidence>
<dbReference type="InterPro" id="IPR023707">
    <property type="entry name" value="OM_assembly_BamA"/>
</dbReference>
<dbReference type="EMBL" id="CP000108">
    <property type="protein sequence ID" value="ABB27736.1"/>
    <property type="molecule type" value="Genomic_DNA"/>
</dbReference>
<keyword evidence="5" id="KW-0677">Repeat</keyword>
<dbReference type="NCBIfam" id="TIGR03303">
    <property type="entry name" value="OM_YaeT"/>
    <property type="match status" value="1"/>
</dbReference>
<evidence type="ECO:0000256" key="1">
    <source>
        <dbReference type="ARBA" id="ARBA00004370"/>
    </source>
</evidence>